<dbReference type="SUPFAM" id="SSF82602">
    <property type="entry name" value="Nuclease A inhibitor (NuiA)"/>
    <property type="match status" value="1"/>
</dbReference>
<dbReference type="Gene3D" id="3.40.1460.10">
    <property type="entry name" value="Nuclease A inhibitor-like"/>
    <property type="match status" value="1"/>
</dbReference>
<dbReference type="InterPro" id="IPR036587">
    <property type="entry name" value="NucleaseA_inhib-like_sf"/>
</dbReference>
<dbReference type="Pfam" id="PF07924">
    <property type="entry name" value="NuiA"/>
    <property type="match status" value="1"/>
</dbReference>
<protein>
    <submittedName>
        <fullName evidence="1">Uncharacterized protein</fullName>
    </submittedName>
</protein>
<name>A0A856MIU7_9CYAN</name>
<dbReference type="InterPro" id="IPR012489">
    <property type="entry name" value="NucleaseA_inhib-like"/>
</dbReference>
<evidence type="ECO:0000313" key="1">
    <source>
        <dbReference type="EMBL" id="QDL11203.1"/>
    </source>
</evidence>
<dbReference type="AlphaFoldDB" id="A0A856MIU7"/>
<gene>
    <name evidence="1" type="ORF">DP114_27885</name>
</gene>
<dbReference type="EMBL" id="CP030118">
    <property type="protein sequence ID" value="QDL11203.1"/>
    <property type="molecule type" value="Genomic_DNA"/>
</dbReference>
<sequence length="166" mass="18989">MFSILLSIVFTDKMSLTDSFQPERFSEQQLSEKIKKLTEGILWSSESDYPLEVVFWETSTISPEKLLELTNQLPDTVVAVQQGDKFFAKLFRQYKHYISESSDEESEKEYKSCLVKCQKLADLLKANLTDIQYFDVGGNQPKIYLYLIGKSPSSNILGLSTIGIYT</sequence>
<dbReference type="KEGG" id="bsen:DP114_27885"/>
<reference evidence="1 2" key="1">
    <citation type="submission" date="2018-06" db="EMBL/GenBank/DDBJ databases">
        <title>Comparative genomics of Brasilonema spp. strains.</title>
        <authorList>
            <person name="Alvarenga D.O."/>
            <person name="Fiore M.F."/>
            <person name="Varani A.M."/>
        </authorList>
    </citation>
    <scope>NUCLEOTIDE SEQUENCE [LARGE SCALE GENOMIC DNA]</scope>
    <source>
        <strain evidence="1 2">CENA114</strain>
    </source>
</reference>
<keyword evidence="2" id="KW-1185">Reference proteome</keyword>
<proteinExistence type="predicted"/>
<accession>A0A856MIU7</accession>
<organism evidence="1 2">
    <name type="scientific">Brasilonema sennae CENA114</name>
    <dbReference type="NCBI Taxonomy" id="415709"/>
    <lineage>
        <taxon>Bacteria</taxon>
        <taxon>Bacillati</taxon>
        <taxon>Cyanobacteriota</taxon>
        <taxon>Cyanophyceae</taxon>
        <taxon>Nostocales</taxon>
        <taxon>Scytonemataceae</taxon>
        <taxon>Brasilonema</taxon>
        <taxon>Bromeliae group (in: Brasilonema)</taxon>
    </lineage>
</organism>
<evidence type="ECO:0000313" key="2">
    <source>
        <dbReference type="Proteomes" id="UP000503129"/>
    </source>
</evidence>
<dbReference type="Proteomes" id="UP000503129">
    <property type="component" value="Chromosome"/>
</dbReference>